<dbReference type="EMBL" id="RQGD01000034">
    <property type="protein sequence ID" value="TGL57979.1"/>
    <property type="molecule type" value="Genomic_DNA"/>
</dbReference>
<dbReference type="PROSITE" id="PS51198">
    <property type="entry name" value="UVRD_HELICASE_ATP_BIND"/>
    <property type="match status" value="1"/>
</dbReference>
<dbReference type="PANTHER" id="PTHR11070">
    <property type="entry name" value="UVRD / RECB / PCRA DNA HELICASE FAMILY MEMBER"/>
    <property type="match status" value="1"/>
</dbReference>
<dbReference type="InterPro" id="IPR013986">
    <property type="entry name" value="DExx_box_DNA_helicase_dom_sf"/>
</dbReference>
<keyword evidence="4 12" id="KW-0347">Helicase</keyword>
<comment type="caution">
    <text evidence="14">The sequence shown here is derived from an EMBL/GenBank/DDBJ whole genome shotgun (WGS) entry which is preliminary data.</text>
</comment>
<dbReference type="EC" id="5.6.2.4" evidence="9"/>
<dbReference type="InterPro" id="IPR014017">
    <property type="entry name" value="DNA_helicase_UvrD-like_C"/>
</dbReference>
<dbReference type="OrthoDB" id="9810135at2"/>
<evidence type="ECO:0000256" key="2">
    <source>
        <dbReference type="ARBA" id="ARBA00022741"/>
    </source>
</evidence>
<dbReference type="SUPFAM" id="SSF52540">
    <property type="entry name" value="P-loop containing nucleoside triphosphate hydrolases"/>
    <property type="match status" value="1"/>
</dbReference>
<dbReference type="Gene3D" id="3.40.50.300">
    <property type="entry name" value="P-loop containing nucleotide triphosphate hydrolases"/>
    <property type="match status" value="2"/>
</dbReference>
<comment type="catalytic activity">
    <reaction evidence="11">
        <text>ATP + H2O = ADP + phosphate + H(+)</text>
        <dbReference type="Rhea" id="RHEA:13065"/>
        <dbReference type="ChEBI" id="CHEBI:15377"/>
        <dbReference type="ChEBI" id="CHEBI:15378"/>
        <dbReference type="ChEBI" id="CHEBI:30616"/>
        <dbReference type="ChEBI" id="CHEBI:43474"/>
        <dbReference type="ChEBI" id="CHEBI:456216"/>
        <dbReference type="EC" id="5.6.2.4"/>
    </reaction>
</comment>
<dbReference type="Pfam" id="PF00580">
    <property type="entry name" value="UvrD-helicase"/>
    <property type="match status" value="1"/>
</dbReference>
<evidence type="ECO:0000256" key="3">
    <source>
        <dbReference type="ARBA" id="ARBA00022801"/>
    </source>
</evidence>
<accession>A0A4R9JZ70</accession>
<proteinExistence type="inferred from homology"/>
<dbReference type="Pfam" id="PF13361">
    <property type="entry name" value="UvrD_C"/>
    <property type="match status" value="1"/>
</dbReference>
<keyword evidence="5 12" id="KW-0067">ATP-binding</keyword>
<dbReference type="Gene3D" id="1.10.10.160">
    <property type="match status" value="1"/>
</dbReference>
<keyword evidence="7" id="KW-0413">Isomerase</keyword>
<keyword evidence="3 12" id="KW-0378">Hydrolase</keyword>
<feature type="binding site" evidence="12">
    <location>
        <begin position="21"/>
        <end position="28"/>
    </location>
    <ligand>
        <name>ATP</name>
        <dbReference type="ChEBI" id="CHEBI:30616"/>
    </ligand>
</feature>
<protein>
    <recommendedName>
        <fullName evidence="9">DNA 3'-5' helicase</fullName>
        <ecNumber evidence="9">5.6.2.4</ecNumber>
    </recommendedName>
    <alternativeName>
        <fullName evidence="10">DNA 3'-5' helicase II</fullName>
    </alternativeName>
</protein>
<feature type="domain" description="UvrD-like helicase ATP-binding" evidence="13">
    <location>
        <begin position="1"/>
        <end position="261"/>
    </location>
</feature>
<dbReference type="Proteomes" id="UP000297693">
    <property type="component" value="Unassembled WGS sequence"/>
</dbReference>
<dbReference type="GO" id="GO:0043138">
    <property type="term" value="F:3'-5' DNA helicase activity"/>
    <property type="evidence" value="ECO:0007669"/>
    <property type="project" value="UniProtKB-EC"/>
</dbReference>
<reference evidence="14" key="1">
    <citation type="journal article" date="2019" name="PLoS Negl. Trop. Dis.">
        <title>Revisiting the worldwide diversity of Leptospira species in the environment.</title>
        <authorList>
            <person name="Vincent A.T."/>
            <person name="Schiettekatte O."/>
            <person name="Bourhy P."/>
            <person name="Veyrier F.J."/>
            <person name="Picardeau M."/>
        </authorList>
    </citation>
    <scope>NUCLEOTIDE SEQUENCE [LARGE SCALE GENOMIC DNA]</scope>
    <source>
        <strain evidence="14">201702476</strain>
    </source>
</reference>
<comment type="catalytic activity">
    <reaction evidence="8">
        <text>Couples ATP hydrolysis with the unwinding of duplex DNA by translocating in the 3'-5' direction.</text>
        <dbReference type="EC" id="5.6.2.4"/>
    </reaction>
</comment>
<dbReference type="InterPro" id="IPR014016">
    <property type="entry name" value="UvrD-like_ATP-bd"/>
</dbReference>
<comment type="similarity">
    <text evidence="1">Belongs to the helicase family. UvrD subfamily.</text>
</comment>
<evidence type="ECO:0000256" key="1">
    <source>
        <dbReference type="ARBA" id="ARBA00009922"/>
    </source>
</evidence>
<dbReference type="PANTHER" id="PTHR11070:SF2">
    <property type="entry name" value="ATP-DEPENDENT DNA HELICASE SRS2"/>
    <property type="match status" value="1"/>
</dbReference>
<dbReference type="CDD" id="cd17932">
    <property type="entry name" value="DEXQc_UvrD"/>
    <property type="match status" value="1"/>
</dbReference>
<evidence type="ECO:0000256" key="11">
    <source>
        <dbReference type="ARBA" id="ARBA00048988"/>
    </source>
</evidence>
<dbReference type="InterPro" id="IPR027417">
    <property type="entry name" value="P-loop_NTPase"/>
</dbReference>
<evidence type="ECO:0000313" key="15">
    <source>
        <dbReference type="Proteomes" id="UP000297693"/>
    </source>
</evidence>
<evidence type="ECO:0000256" key="12">
    <source>
        <dbReference type="PROSITE-ProRule" id="PRU00560"/>
    </source>
</evidence>
<evidence type="ECO:0000256" key="5">
    <source>
        <dbReference type="ARBA" id="ARBA00022840"/>
    </source>
</evidence>
<dbReference type="InterPro" id="IPR000212">
    <property type="entry name" value="DNA_helicase_UvrD/REP"/>
</dbReference>
<dbReference type="GO" id="GO:0016887">
    <property type="term" value="F:ATP hydrolysis activity"/>
    <property type="evidence" value="ECO:0007669"/>
    <property type="project" value="RHEA"/>
</dbReference>
<dbReference type="AlphaFoldDB" id="A0A4R9JZ70"/>
<name>A0A4R9JZ70_9LEPT</name>
<dbReference type="RefSeq" id="WP_135623997.1">
    <property type="nucleotide sequence ID" value="NZ_RQGD01000034.1"/>
</dbReference>
<dbReference type="GO" id="GO:0005524">
    <property type="term" value="F:ATP binding"/>
    <property type="evidence" value="ECO:0007669"/>
    <property type="project" value="UniProtKB-UniRule"/>
</dbReference>
<evidence type="ECO:0000313" key="14">
    <source>
        <dbReference type="EMBL" id="TGL57979.1"/>
    </source>
</evidence>
<evidence type="ECO:0000256" key="7">
    <source>
        <dbReference type="ARBA" id="ARBA00023235"/>
    </source>
</evidence>
<keyword evidence="2 12" id="KW-0547">Nucleotide-binding</keyword>
<dbReference type="GO" id="GO:0003677">
    <property type="term" value="F:DNA binding"/>
    <property type="evidence" value="ECO:0007669"/>
    <property type="project" value="UniProtKB-KW"/>
</dbReference>
<dbReference type="GO" id="GO:0000725">
    <property type="term" value="P:recombinational repair"/>
    <property type="evidence" value="ECO:0007669"/>
    <property type="project" value="TreeGrafter"/>
</dbReference>
<organism evidence="14 15">
    <name type="scientific">Leptospira ognonensis</name>
    <dbReference type="NCBI Taxonomy" id="2484945"/>
    <lineage>
        <taxon>Bacteria</taxon>
        <taxon>Pseudomonadati</taxon>
        <taxon>Spirochaetota</taxon>
        <taxon>Spirochaetia</taxon>
        <taxon>Leptospirales</taxon>
        <taxon>Leptospiraceae</taxon>
        <taxon>Leptospira</taxon>
    </lineage>
</organism>
<keyword evidence="6" id="KW-0238">DNA-binding</keyword>
<evidence type="ECO:0000256" key="4">
    <source>
        <dbReference type="ARBA" id="ARBA00022806"/>
    </source>
</evidence>
<evidence type="ECO:0000256" key="8">
    <source>
        <dbReference type="ARBA" id="ARBA00034617"/>
    </source>
</evidence>
<evidence type="ECO:0000256" key="10">
    <source>
        <dbReference type="ARBA" id="ARBA00034923"/>
    </source>
</evidence>
<gene>
    <name evidence="14" type="ORF">EHQ58_11300</name>
</gene>
<keyword evidence="15" id="KW-1185">Reference proteome</keyword>
<sequence length="435" mass="50754">MWNEEQKAVIKSNAPVKQVIAAAGSGKTATMIGLLAEQERKGGIRPDRTLIVTFTNKAAEEFQNRILQNLLSDRYIILTFHAFCYQMIKSYHPIYSKSPMRIIEKKQLEAFTIDFLYKDRFKIGGTPFSILFRQNAYYFKSEHPEIYEKYIKALSTWKAKENLLEFEDLPLITLNGLENKENWTHILPSLFDSVIVDEFQDTDTTQLKILQQIRPPNLIVVGDDWQAIYGFRGATPEPFLNFPTYFNKTEQFFLTTNYRSLKGIIDLSTHALQKNKSKISKIVKSHRNGNASVLQFTMENPKSDRYNMVQKLEKALMEDKESIMLVRSNFRRKEWIQSGIPEKKITTIHAAKGLEYRTVILDLSAGWSMPESMDNTLLEEERRILYVGISRAKDELILLGRKLPKRKHGLEDEFFSYFRNFDSQGKPTLRYRLLW</sequence>
<evidence type="ECO:0000256" key="9">
    <source>
        <dbReference type="ARBA" id="ARBA00034808"/>
    </source>
</evidence>
<evidence type="ECO:0000256" key="6">
    <source>
        <dbReference type="ARBA" id="ARBA00023125"/>
    </source>
</evidence>
<evidence type="ECO:0000259" key="13">
    <source>
        <dbReference type="PROSITE" id="PS51198"/>
    </source>
</evidence>